<sequence>MKLRWVCDVNFKDIPIQTCQITTKLNLEDEFENRGMNYLDSESYVYSIKLYLNKKGLVEWISVINIHAAFDGRSTMTIFSDLDKFLRSRTKLEQDKSLPLQESIATQLEAAGYFGEGEIEHKNIGDFSWPVEKQALSHERRACAISYSMPPENIGALAQWGKKME</sequence>
<evidence type="ECO:0000313" key="1">
    <source>
        <dbReference type="EMBL" id="MCO1337021.1"/>
    </source>
</evidence>
<dbReference type="EMBL" id="JALBWM010000290">
    <property type="protein sequence ID" value="MCO1337021.1"/>
    <property type="molecule type" value="Genomic_DNA"/>
</dbReference>
<organism evidence="1 2">
    <name type="scientific">Microbulbifer okhotskensis</name>
    <dbReference type="NCBI Taxonomy" id="2926617"/>
    <lineage>
        <taxon>Bacteria</taxon>
        <taxon>Pseudomonadati</taxon>
        <taxon>Pseudomonadota</taxon>
        <taxon>Gammaproteobacteria</taxon>
        <taxon>Cellvibrionales</taxon>
        <taxon>Microbulbiferaceae</taxon>
        <taxon>Microbulbifer</taxon>
    </lineage>
</organism>
<gene>
    <name evidence="1" type="ORF">MO867_22105</name>
</gene>
<evidence type="ECO:0000313" key="2">
    <source>
        <dbReference type="Proteomes" id="UP001139028"/>
    </source>
</evidence>
<reference evidence="1" key="1">
    <citation type="journal article" date="2022" name="Arch. Microbiol.">
        <title>Microbulbifer okhotskensis sp. nov., isolated from a deep bottom sediment of the Okhotsk Sea.</title>
        <authorList>
            <person name="Romanenko L."/>
            <person name="Kurilenko V."/>
            <person name="Otstavnykh N."/>
            <person name="Velansky P."/>
            <person name="Isaeva M."/>
            <person name="Mikhailov V."/>
        </authorList>
    </citation>
    <scope>NUCLEOTIDE SEQUENCE</scope>
    <source>
        <strain evidence="1">OS29</strain>
    </source>
</reference>
<dbReference type="RefSeq" id="WP_252473199.1">
    <property type="nucleotide sequence ID" value="NZ_JALBWM010000290.1"/>
</dbReference>
<name>A0A9X2J9U8_9GAMM</name>
<dbReference type="Proteomes" id="UP001139028">
    <property type="component" value="Unassembled WGS sequence"/>
</dbReference>
<comment type="caution">
    <text evidence="1">The sequence shown here is derived from an EMBL/GenBank/DDBJ whole genome shotgun (WGS) entry which is preliminary data.</text>
</comment>
<protein>
    <submittedName>
        <fullName evidence="1">Uncharacterized protein</fullName>
    </submittedName>
</protein>
<accession>A0A9X2J9U8</accession>
<proteinExistence type="predicted"/>
<keyword evidence="2" id="KW-1185">Reference proteome</keyword>
<dbReference type="AlphaFoldDB" id="A0A9X2J9U8"/>